<feature type="chain" id="PRO_5002749030" evidence="1">
    <location>
        <begin position="23"/>
        <end position="67"/>
    </location>
</feature>
<dbReference type="RefSeq" id="XP_001882060.1">
    <property type="nucleotide sequence ID" value="XM_001882025.1"/>
</dbReference>
<dbReference type="Proteomes" id="UP000001194">
    <property type="component" value="Unassembled WGS sequence"/>
</dbReference>
<dbReference type="EMBL" id="DS547105">
    <property type="protein sequence ID" value="EDR07129.1"/>
    <property type="molecule type" value="Genomic_DNA"/>
</dbReference>
<reference evidence="2 3" key="1">
    <citation type="journal article" date="2008" name="Nature">
        <title>The genome of Laccaria bicolor provides insights into mycorrhizal symbiosis.</title>
        <authorList>
            <person name="Martin F."/>
            <person name="Aerts A."/>
            <person name="Ahren D."/>
            <person name="Brun A."/>
            <person name="Danchin E.G.J."/>
            <person name="Duchaussoy F."/>
            <person name="Gibon J."/>
            <person name="Kohler A."/>
            <person name="Lindquist E."/>
            <person name="Pereda V."/>
            <person name="Salamov A."/>
            <person name="Shapiro H.J."/>
            <person name="Wuyts J."/>
            <person name="Blaudez D."/>
            <person name="Buee M."/>
            <person name="Brokstein P."/>
            <person name="Canbaeck B."/>
            <person name="Cohen D."/>
            <person name="Courty P.E."/>
            <person name="Coutinho P.M."/>
            <person name="Delaruelle C."/>
            <person name="Detter J.C."/>
            <person name="Deveau A."/>
            <person name="DiFazio S."/>
            <person name="Duplessis S."/>
            <person name="Fraissinet-Tachet L."/>
            <person name="Lucic E."/>
            <person name="Frey-Klett P."/>
            <person name="Fourrey C."/>
            <person name="Feussner I."/>
            <person name="Gay G."/>
            <person name="Grimwood J."/>
            <person name="Hoegger P.J."/>
            <person name="Jain P."/>
            <person name="Kilaru S."/>
            <person name="Labbe J."/>
            <person name="Lin Y.C."/>
            <person name="Legue V."/>
            <person name="Le Tacon F."/>
            <person name="Marmeisse R."/>
            <person name="Melayah D."/>
            <person name="Montanini B."/>
            <person name="Muratet M."/>
            <person name="Nehls U."/>
            <person name="Niculita-Hirzel H."/>
            <person name="Oudot-Le Secq M.P."/>
            <person name="Peter M."/>
            <person name="Quesneville H."/>
            <person name="Rajashekar B."/>
            <person name="Reich M."/>
            <person name="Rouhier N."/>
            <person name="Schmutz J."/>
            <person name="Yin T."/>
            <person name="Chalot M."/>
            <person name="Henrissat B."/>
            <person name="Kuees U."/>
            <person name="Lucas S."/>
            <person name="Van de Peer Y."/>
            <person name="Podila G.K."/>
            <person name="Polle A."/>
            <person name="Pukkila P.J."/>
            <person name="Richardson P.M."/>
            <person name="Rouze P."/>
            <person name="Sanders I.R."/>
            <person name="Stajich J.E."/>
            <person name="Tunlid A."/>
            <person name="Tuskan G."/>
            <person name="Grigoriev I.V."/>
        </authorList>
    </citation>
    <scope>NUCLEOTIDE SEQUENCE [LARGE SCALE GENOMIC DNA]</scope>
    <source>
        <strain evidence="3">S238N-H82 / ATCC MYA-4686</strain>
    </source>
</reference>
<evidence type="ECO:0000313" key="3">
    <source>
        <dbReference type="Proteomes" id="UP000001194"/>
    </source>
</evidence>
<dbReference type="KEGG" id="lbc:LACBIDRAFT_298960"/>
<dbReference type="InParanoid" id="B0DDP8"/>
<name>B0DDP8_LACBS</name>
<accession>B0DDP8</accession>
<dbReference type="OrthoDB" id="10287540at2759"/>
<organism evidence="3">
    <name type="scientific">Laccaria bicolor (strain S238N-H82 / ATCC MYA-4686)</name>
    <name type="common">Bicoloured deceiver</name>
    <name type="synonym">Laccaria laccata var. bicolor</name>
    <dbReference type="NCBI Taxonomy" id="486041"/>
    <lineage>
        <taxon>Eukaryota</taxon>
        <taxon>Fungi</taxon>
        <taxon>Dikarya</taxon>
        <taxon>Basidiomycota</taxon>
        <taxon>Agaricomycotina</taxon>
        <taxon>Agaricomycetes</taxon>
        <taxon>Agaricomycetidae</taxon>
        <taxon>Agaricales</taxon>
        <taxon>Agaricineae</taxon>
        <taxon>Hydnangiaceae</taxon>
        <taxon>Laccaria</taxon>
    </lineage>
</organism>
<evidence type="ECO:0000313" key="2">
    <source>
        <dbReference type="EMBL" id="EDR07129.1"/>
    </source>
</evidence>
<feature type="signal peptide" evidence="1">
    <location>
        <begin position="1"/>
        <end position="22"/>
    </location>
</feature>
<keyword evidence="3" id="KW-1185">Reference proteome</keyword>
<dbReference type="HOGENOM" id="CLU_2812801_0_0_1"/>
<protein>
    <submittedName>
        <fullName evidence="2">Predicted protein</fullName>
    </submittedName>
</protein>
<proteinExistence type="predicted"/>
<sequence>MKPTFASSLFACLVTFTSIANAATVPTRVQCPGIVLKCNPGQVIIPPNPDEHRFCYTCGVPGGDPQS</sequence>
<evidence type="ECO:0000256" key="1">
    <source>
        <dbReference type="SAM" id="SignalP"/>
    </source>
</evidence>
<dbReference type="GeneID" id="6077839"/>
<gene>
    <name evidence="2" type="ORF">LACBIDRAFT_298960</name>
</gene>
<keyword evidence="1" id="KW-0732">Signal</keyword>
<dbReference type="AlphaFoldDB" id="B0DDP8"/>